<evidence type="ECO:0000256" key="5">
    <source>
        <dbReference type="SAM" id="Coils"/>
    </source>
</evidence>
<dbReference type="GO" id="GO:0016020">
    <property type="term" value="C:membrane"/>
    <property type="evidence" value="ECO:0007669"/>
    <property type="project" value="UniProtKB-SubCell"/>
</dbReference>
<evidence type="ECO:0000256" key="2">
    <source>
        <dbReference type="ARBA" id="ARBA00022692"/>
    </source>
</evidence>
<dbReference type="Pfam" id="PF00083">
    <property type="entry name" value="Sugar_tr"/>
    <property type="match status" value="1"/>
</dbReference>
<dbReference type="InterPro" id="IPR003663">
    <property type="entry name" value="Sugar/inositol_transpt"/>
</dbReference>
<keyword evidence="5" id="KW-0175">Coiled coil</keyword>
<keyword evidence="10" id="KW-1185">Reference proteome</keyword>
<dbReference type="SUPFAM" id="SSF103473">
    <property type="entry name" value="MFS general substrate transporter"/>
    <property type="match status" value="1"/>
</dbReference>
<gene>
    <name evidence="8" type="ORF">GPM918_LOCUS3925</name>
    <name evidence="9" type="ORF">SRO942_LOCUS3925</name>
</gene>
<feature type="transmembrane region" description="Helical" evidence="6">
    <location>
        <begin position="155"/>
        <end position="173"/>
    </location>
</feature>
<dbReference type="PRINTS" id="PR00171">
    <property type="entry name" value="SUGRTRNSPORT"/>
</dbReference>
<dbReference type="InterPro" id="IPR036259">
    <property type="entry name" value="MFS_trans_sf"/>
</dbReference>
<evidence type="ECO:0000256" key="6">
    <source>
        <dbReference type="SAM" id="Phobius"/>
    </source>
</evidence>
<evidence type="ECO:0000313" key="10">
    <source>
        <dbReference type="Proteomes" id="UP000663829"/>
    </source>
</evidence>
<evidence type="ECO:0000256" key="3">
    <source>
        <dbReference type="ARBA" id="ARBA00022989"/>
    </source>
</evidence>
<dbReference type="AlphaFoldDB" id="A0A813T368"/>
<dbReference type="InterPro" id="IPR045263">
    <property type="entry name" value="GLUT"/>
</dbReference>
<feature type="coiled-coil region" evidence="5">
    <location>
        <begin position="233"/>
        <end position="260"/>
    </location>
</feature>
<dbReference type="PROSITE" id="PS00216">
    <property type="entry name" value="SUGAR_TRANSPORT_1"/>
    <property type="match status" value="1"/>
</dbReference>
<comment type="caution">
    <text evidence="8">The sequence shown here is derived from an EMBL/GenBank/DDBJ whole genome shotgun (WGS) entry which is preliminary data.</text>
</comment>
<feature type="transmembrane region" description="Helical" evidence="6">
    <location>
        <begin position="94"/>
        <end position="116"/>
    </location>
</feature>
<dbReference type="InterPro" id="IPR005829">
    <property type="entry name" value="Sugar_transporter_CS"/>
</dbReference>
<feature type="transmembrane region" description="Helical" evidence="6">
    <location>
        <begin position="349"/>
        <end position="369"/>
    </location>
</feature>
<dbReference type="InterPro" id="IPR020846">
    <property type="entry name" value="MFS_dom"/>
</dbReference>
<dbReference type="PROSITE" id="PS00217">
    <property type="entry name" value="SUGAR_TRANSPORT_2"/>
    <property type="match status" value="1"/>
</dbReference>
<dbReference type="PROSITE" id="PS50850">
    <property type="entry name" value="MFS"/>
    <property type="match status" value="1"/>
</dbReference>
<dbReference type="PANTHER" id="PTHR23503:SF128">
    <property type="entry name" value="GLUCOSE TRANSPORTER TYPE 1"/>
    <property type="match status" value="1"/>
</dbReference>
<feature type="transmembrane region" description="Helical" evidence="6">
    <location>
        <begin position="185"/>
        <end position="206"/>
    </location>
</feature>
<evidence type="ECO:0000313" key="8">
    <source>
        <dbReference type="EMBL" id="CAF0808954.1"/>
    </source>
</evidence>
<feature type="transmembrane region" description="Helical" evidence="6">
    <location>
        <begin position="309"/>
        <end position="328"/>
    </location>
</feature>
<dbReference type="InterPro" id="IPR005828">
    <property type="entry name" value="MFS_sugar_transport-like"/>
</dbReference>
<proteinExistence type="predicted"/>
<keyword evidence="3 6" id="KW-1133">Transmembrane helix</keyword>
<name>A0A813T368_9BILA</name>
<dbReference type="EMBL" id="CAJNOQ010000505">
    <property type="protein sequence ID" value="CAF0808954.1"/>
    <property type="molecule type" value="Genomic_DNA"/>
</dbReference>
<dbReference type="EMBL" id="CAJOBC010000505">
    <property type="protein sequence ID" value="CAF3594489.1"/>
    <property type="molecule type" value="Genomic_DNA"/>
</dbReference>
<keyword evidence="2 6" id="KW-0812">Transmembrane</keyword>
<feature type="transmembrane region" description="Helical" evidence="6">
    <location>
        <begin position="61"/>
        <end position="82"/>
    </location>
</feature>
<dbReference type="OrthoDB" id="4540492at2759"/>
<dbReference type="Proteomes" id="UP000663829">
    <property type="component" value="Unassembled WGS sequence"/>
</dbReference>
<reference evidence="8" key="1">
    <citation type="submission" date="2021-02" db="EMBL/GenBank/DDBJ databases">
        <authorList>
            <person name="Nowell W R."/>
        </authorList>
    </citation>
    <scope>NUCLEOTIDE SEQUENCE</scope>
</reference>
<evidence type="ECO:0000256" key="4">
    <source>
        <dbReference type="ARBA" id="ARBA00023136"/>
    </source>
</evidence>
<evidence type="ECO:0000313" key="9">
    <source>
        <dbReference type="EMBL" id="CAF3594489.1"/>
    </source>
</evidence>
<organism evidence="8 10">
    <name type="scientific">Didymodactylos carnosus</name>
    <dbReference type="NCBI Taxonomy" id="1234261"/>
    <lineage>
        <taxon>Eukaryota</taxon>
        <taxon>Metazoa</taxon>
        <taxon>Spiralia</taxon>
        <taxon>Gnathifera</taxon>
        <taxon>Rotifera</taxon>
        <taxon>Eurotatoria</taxon>
        <taxon>Bdelloidea</taxon>
        <taxon>Philodinida</taxon>
        <taxon>Philodinidae</taxon>
        <taxon>Didymodactylos</taxon>
    </lineage>
</organism>
<feature type="transmembrane region" description="Helical" evidence="6">
    <location>
        <begin position="269"/>
        <end position="289"/>
    </location>
</feature>
<keyword evidence="4 6" id="KW-0472">Membrane</keyword>
<protein>
    <recommendedName>
        <fullName evidence="7">Major facilitator superfamily (MFS) profile domain-containing protein</fullName>
    </recommendedName>
</protein>
<feature type="transmembrane region" description="Helical" evidence="6">
    <location>
        <begin position="122"/>
        <end position="143"/>
    </location>
</feature>
<dbReference type="PANTHER" id="PTHR23503">
    <property type="entry name" value="SOLUTE CARRIER FAMILY 2"/>
    <property type="match status" value="1"/>
</dbReference>
<dbReference type="Proteomes" id="UP000681722">
    <property type="component" value="Unassembled WGS sequence"/>
</dbReference>
<feature type="domain" description="Major facilitator superfamily (MFS) profile" evidence="7">
    <location>
        <begin position="14"/>
        <end position="399"/>
    </location>
</feature>
<sequence>MSEQKIFTKPLVLTALASASGMLSFGWNTGCINSSQTAIKKFMIDVYFKRNGTHLSPFFVTFLWSVTVSIFPLGGAVGGYFAGPVSRKFGMRNGLLLTNLLGLGAASLMAVSKFISSPELLILGRLIIGIECGFYTGLCPMLLAEVSPKQIRGAIGSLTSLSAYTGLLCAEIFSTPGLFGTEELWPFIFLFAAVPPVIQFILLQFCSEGPRYLLIIRNNEAAARTVLMQLRKKYDVNDEIDEMKREALNLANEKKVSIRELFTNKIYRLPIAVAIVVHLSMRFCAINGIMYYSTDLFKKAKIAEGTGSYATIGVGVILVIMTIVSGYLMDKAGRRTLHLLGLMGTLDIIPNYPFVPFAVITLFAILFLYKYLPETKKRTFEEITMLFRSHMKESPAIIQ</sequence>
<accession>A0A813T368</accession>
<dbReference type="Gene3D" id="1.20.1250.20">
    <property type="entry name" value="MFS general substrate transporter like domains"/>
    <property type="match status" value="2"/>
</dbReference>
<dbReference type="GO" id="GO:0015149">
    <property type="term" value="F:hexose transmembrane transporter activity"/>
    <property type="evidence" value="ECO:0007669"/>
    <property type="project" value="TreeGrafter"/>
</dbReference>
<comment type="subcellular location">
    <subcellularLocation>
        <location evidence="1">Membrane</location>
        <topology evidence="1">Multi-pass membrane protein</topology>
    </subcellularLocation>
</comment>
<evidence type="ECO:0000256" key="1">
    <source>
        <dbReference type="ARBA" id="ARBA00004141"/>
    </source>
</evidence>
<evidence type="ECO:0000259" key="7">
    <source>
        <dbReference type="PROSITE" id="PS50850"/>
    </source>
</evidence>